<name>A0A0F9DYE6_9ZZZZ</name>
<protein>
    <recommendedName>
        <fullName evidence="2">Lipoprotein</fullName>
    </recommendedName>
</protein>
<accession>A0A0F9DYE6</accession>
<dbReference type="AlphaFoldDB" id="A0A0F9DYE6"/>
<dbReference type="PROSITE" id="PS51257">
    <property type="entry name" value="PROKAR_LIPOPROTEIN"/>
    <property type="match status" value="1"/>
</dbReference>
<sequence length="77" mass="8874">MIKKMLPLLFLLVLTGCTATRIARWESANVLYGLSKEQTINVMMDKEPLPLPRWIHNFIYDINASLVGKFPLLAWMP</sequence>
<evidence type="ECO:0008006" key="2">
    <source>
        <dbReference type="Google" id="ProtNLM"/>
    </source>
</evidence>
<comment type="caution">
    <text evidence="1">The sequence shown here is derived from an EMBL/GenBank/DDBJ whole genome shotgun (WGS) entry which is preliminary data.</text>
</comment>
<proteinExistence type="predicted"/>
<reference evidence="1" key="1">
    <citation type="journal article" date="2015" name="Nature">
        <title>Complex archaea that bridge the gap between prokaryotes and eukaryotes.</title>
        <authorList>
            <person name="Spang A."/>
            <person name="Saw J.H."/>
            <person name="Jorgensen S.L."/>
            <person name="Zaremba-Niedzwiedzka K."/>
            <person name="Martijn J."/>
            <person name="Lind A.E."/>
            <person name="van Eijk R."/>
            <person name="Schleper C."/>
            <person name="Guy L."/>
            <person name="Ettema T.J."/>
        </authorList>
    </citation>
    <scope>NUCLEOTIDE SEQUENCE</scope>
</reference>
<organism evidence="1">
    <name type="scientific">marine sediment metagenome</name>
    <dbReference type="NCBI Taxonomy" id="412755"/>
    <lineage>
        <taxon>unclassified sequences</taxon>
        <taxon>metagenomes</taxon>
        <taxon>ecological metagenomes</taxon>
    </lineage>
</organism>
<gene>
    <name evidence="1" type="ORF">LCGC14_2140870</name>
</gene>
<dbReference type="EMBL" id="LAZR01027073">
    <property type="protein sequence ID" value="KKL66848.1"/>
    <property type="molecule type" value="Genomic_DNA"/>
</dbReference>
<evidence type="ECO:0000313" key="1">
    <source>
        <dbReference type="EMBL" id="KKL66848.1"/>
    </source>
</evidence>